<proteinExistence type="predicted"/>
<dbReference type="Pfam" id="PF24758">
    <property type="entry name" value="LRR_At5g56370"/>
    <property type="match status" value="1"/>
</dbReference>
<dbReference type="InterPro" id="IPR053781">
    <property type="entry name" value="F-box_AtFBL13-like"/>
</dbReference>
<dbReference type="InterPro" id="IPR050232">
    <property type="entry name" value="FBL13/AtMIF1-like"/>
</dbReference>
<accession>A0A0D3DNL8</accession>
<protein>
    <recommendedName>
        <fullName evidence="1">F-box domain-containing protein</fullName>
    </recommendedName>
</protein>
<dbReference type="Gene3D" id="1.20.1280.50">
    <property type="match status" value="1"/>
</dbReference>
<dbReference type="OMA" id="HVENIWE"/>
<dbReference type="CDD" id="cd22160">
    <property type="entry name" value="F-box_AtFBL13-like"/>
    <property type="match status" value="1"/>
</dbReference>
<dbReference type="PROSITE" id="PS50181">
    <property type="entry name" value="FBOX"/>
    <property type="match status" value="1"/>
</dbReference>
<dbReference type="PANTHER" id="PTHR31900:SF34">
    <property type="entry name" value="EMB|CAB62440.1-RELATED"/>
    <property type="match status" value="1"/>
</dbReference>
<dbReference type="InterPro" id="IPR055411">
    <property type="entry name" value="LRR_FXL15/At3g58940/PEG3-like"/>
</dbReference>
<reference evidence="2" key="2">
    <citation type="submission" date="2015-03" db="UniProtKB">
        <authorList>
            <consortium name="EnsemblPlants"/>
        </authorList>
    </citation>
    <scope>IDENTIFICATION</scope>
</reference>
<dbReference type="STRING" id="109376.A0A0D3DNL8"/>
<dbReference type="PANTHER" id="PTHR31900">
    <property type="entry name" value="F-BOX/RNI SUPERFAMILY PROTEIN-RELATED"/>
    <property type="match status" value="1"/>
</dbReference>
<dbReference type="eggNOG" id="ENOG502SVU0">
    <property type="taxonomic scope" value="Eukaryota"/>
</dbReference>
<keyword evidence="3" id="KW-1185">Reference proteome</keyword>
<dbReference type="HOGENOM" id="CLU_010721_1_1_1"/>
<evidence type="ECO:0000259" key="1">
    <source>
        <dbReference type="PROSITE" id="PS50181"/>
    </source>
</evidence>
<name>A0A0D3DNL8_BRAOL</name>
<dbReference type="Gene3D" id="3.80.10.10">
    <property type="entry name" value="Ribonuclease Inhibitor"/>
    <property type="match status" value="1"/>
</dbReference>
<evidence type="ECO:0000313" key="2">
    <source>
        <dbReference type="EnsemblPlants" id="Bo8g058360.1"/>
    </source>
</evidence>
<dbReference type="AlphaFoldDB" id="A0A0D3DNL8"/>
<organism evidence="2 3">
    <name type="scientific">Brassica oleracea var. oleracea</name>
    <dbReference type="NCBI Taxonomy" id="109376"/>
    <lineage>
        <taxon>Eukaryota</taxon>
        <taxon>Viridiplantae</taxon>
        <taxon>Streptophyta</taxon>
        <taxon>Embryophyta</taxon>
        <taxon>Tracheophyta</taxon>
        <taxon>Spermatophyta</taxon>
        <taxon>Magnoliopsida</taxon>
        <taxon>eudicotyledons</taxon>
        <taxon>Gunneridae</taxon>
        <taxon>Pentapetalae</taxon>
        <taxon>rosids</taxon>
        <taxon>malvids</taxon>
        <taxon>Brassicales</taxon>
        <taxon>Brassicaceae</taxon>
        <taxon>Brassiceae</taxon>
        <taxon>Brassica</taxon>
    </lineage>
</organism>
<evidence type="ECO:0000313" key="3">
    <source>
        <dbReference type="Proteomes" id="UP000032141"/>
    </source>
</evidence>
<reference evidence="2 3" key="1">
    <citation type="journal article" date="2014" name="Genome Biol.">
        <title>Transcriptome and methylome profiling reveals relics of genome dominance in the mesopolyploid Brassica oleracea.</title>
        <authorList>
            <person name="Parkin I.A."/>
            <person name="Koh C."/>
            <person name="Tang H."/>
            <person name="Robinson S.J."/>
            <person name="Kagale S."/>
            <person name="Clarke W.E."/>
            <person name="Town C.D."/>
            <person name="Nixon J."/>
            <person name="Krishnakumar V."/>
            <person name="Bidwell S.L."/>
            <person name="Denoeud F."/>
            <person name="Belcram H."/>
            <person name="Links M.G."/>
            <person name="Just J."/>
            <person name="Clarke C."/>
            <person name="Bender T."/>
            <person name="Huebert T."/>
            <person name="Mason A.S."/>
            <person name="Pires J.C."/>
            <person name="Barker G."/>
            <person name="Moore J."/>
            <person name="Walley P.G."/>
            <person name="Manoli S."/>
            <person name="Batley J."/>
            <person name="Edwards D."/>
            <person name="Nelson M.N."/>
            <person name="Wang X."/>
            <person name="Paterson A.H."/>
            <person name="King G."/>
            <person name="Bancroft I."/>
            <person name="Chalhoub B."/>
            <person name="Sharpe A.G."/>
        </authorList>
    </citation>
    <scope>NUCLEOTIDE SEQUENCE</scope>
    <source>
        <strain evidence="2 3">cv. TO1000</strain>
    </source>
</reference>
<dbReference type="InterPro" id="IPR032675">
    <property type="entry name" value="LRR_dom_sf"/>
</dbReference>
<feature type="domain" description="F-box" evidence="1">
    <location>
        <begin position="12"/>
        <end position="48"/>
    </location>
</feature>
<dbReference type="Proteomes" id="UP000032141">
    <property type="component" value="Chromosome C8"/>
</dbReference>
<sequence>MLEAKIEEINCEDRISALPEELLVTILLLVPIKDAIATMILSKRWRNIWMMLPRLDYNETNDVNHARDWGGDDNDDGDDDLESKSIWWFLDKSLKLHKAPVLEILLISLGRRCPSDANVGNWVEKAVDRGVVVVKFKLRWSAGPTTLPKSLYTCETLKELTLSNKVPVDFPSSSSSPSCLPSLEILQLSCVVYKDEESFARFLSSCPVLGTLIVERKKSDNLTNFIVKVPTLWMLWYYNTTWLVDDTDVVDSGSCLVIDTPALIKFDVTDYSRPLGRSGICLVLRRHILVSTVYLFLTRS</sequence>
<dbReference type="Pfam" id="PF00646">
    <property type="entry name" value="F-box"/>
    <property type="match status" value="1"/>
</dbReference>
<dbReference type="Gramene" id="Bo8g058360.1">
    <property type="protein sequence ID" value="Bo8g058360.1"/>
    <property type="gene ID" value="Bo8g058360"/>
</dbReference>
<dbReference type="EnsemblPlants" id="Bo8g058360.1">
    <property type="protein sequence ID" value="Bo8g058360.1"/>
    <property type="gene ID" value="Bo8g058360"/>
</dbReference>
<dbReference type="InterPro" id="IPR036047">
    <property type="entry name" value="F-box-like_dom_sf"/>
</dbReference>
<dbReference type="SUPFAM" id="SSF81383">
    <property type="entry name" value="F-box domain"/>
    <property type="match status" value="1"/>
</dbReference>
<dbReference type="SUPFAM" id="SSF52047">
    <property type="entry name" value="RNI-like"/>
    <property type="match status" value="1"/>
</dbReference>
<dbReference type="SMART" id="SM00256">
    <property type="entry name" value="FBOX"/>
    <property type="match status" value="1"/>
</dbReference>
<dbReference type="InterPro" id="IPR001810">
    <property type="entry name" value="F-box_dom"/>
</dbReference>